<dbReference type="InterPro" id="IPR006671">
    <property type="entry name" value="Cyclin_N"/>
</dbReference>
<dbReference type="OMA" id="INTNYER"/>
<sequence length="335" mass="38657">MLNCQHKSNKSICKLCGIAIYKDGSVAYKHISFKSHQQAKNLFDDLSNININYERREELIDFIYQTKQSLQLTDQTVHLAIHYLDRCQNLLQCYNPKLISLQCLMVSSKMIEDDSHIPGMSKLQKASDLNLNKNEYKQAECLVLKTLNWKLKINTLYEQVQSLLCIGVVFSTDTNDGIMDFNMINFVCCKMLKDHSKIVYQVNKIPQLMQINTKILAMAIILYMRKQCRLHPLYPHQLQGLLEENQNQLLIDTYGQLNNLLQNNSLSNTKSVSRALSPITLSTCKSMPPATRVTQNQRMPLNIITNHQTCIKPKLIKSKHQEQDLNPLRVKNKNC</sequence>
<dbReference type="PANTHER" id="PTHR10177">
    <property type="entry name" value="CYCLINS"/>
    <property type="match status" value="1"/>
</dbReference>
<dbReference type="EMBL" id="CAJJDM010000009">
    <property type="protein sequence ID" value="CAD8047857.1"/>
    <property type="molecule type" value="Genomic_DNA"/>
</dbReference>
<dbReference type="Proteomes" id="UP000688137">
    <property type="component" value="Unassembled WGS sequence"/>
</dbReference>
<gene>
    <name evidence="2" type="ORF">PPRIM_AZ9-3.1.T0120169</name>
</gene>
<proteinExistence type="predicted"/>
<reference evidence="2" key="1">
    <citation type="submission" date="2021-01" db="EMBL/GenBank/DDBJ databases">
        <authorList>
            <consortium name="Genoscope - CEA"/>
            <person name="William W."/>
        </authorList>
    </citation>
    <scope>NUCLEOTIDE SEQUENCE</scope>
</reference>
<feature type="domain" description="Cyclin N-terminal" evidence="1">
    <location>
        <begin position="38"/>
        <end position="151"/>
    </location>
</feature>
<dbReference type="Pfam" id="PF00134">
    <property type="entry name" value="Cyclin_N"/>
    <property type="match status" value="1"/>
</dbReference>
<comment type="caution">
    <text evidence="2">The sequence shown here is derived from an EMBL/GenBank/DDBJ whole genome shotgun (WGS) entry which is preliminary data.</text>
</comment>
<accession>A0A8S1K022</accession>
<dbReference type="InterPro" id="IPR039361">
    <property type="entry name" value="Cyclin"/>
</dbReference>
<keyword evidence="3" id="KW-1185">Reference proteome</keyword>
<evidence type="ECO:0000313" key="3">
    <source>
        <dbReference type="Proteomes" id="UP000688137"/>
    </source>
</evidence>
<dbReference type="AlphaFoldDB" id="A0A8S1K022"/>
<dbReference type="CDD" id="cd20528">
    <property type="entry name" value="CYCLIN_CCNJ-like_rpt1"/>
    <property type="match status" value="1"/>
</dbReference>
<protein>
    <recommendedName>
        <fullName evidence="1">Cyclin N-terminal domain-containing protein</fullName>
    </recommendedName>
</protein>
<evidence type="ECO:0000259" key="1">
    <source>
        <dbReference type="Pfam" id="PF00134"/>
    </source>
</evidence>
<organism evidence="2 3">
    <name type="scientific">Paramecium primaurelia</name>
    <dbReference type="NCBI Taxonomy" id="5886"/>
    <lineage>
        <taxon>Eukaryota</taxon>
        <taxon>Sar</taxon>
        <taxon>Alveolata</taxon>
        <taxon>Ciliophora</taxon>
        <taxon>Intramacronucleata</taxon>
        <taxon>Oligohymenophorea</taxon>
        <taxon>Peniculida</taxon>
        <taxon>Parameciidae</taxon>
        <taxon>Paramecium</taxon>
    </lineage>
</organism>
<name>A0A8S1K022_PARPR</name>
<evidence type="ECO:0000313" key="2">
    <source>
        <dbReference type="EMBL" id="CAD8047857.1"/>
    </source>
</evidence>